<gene>
    <name evidence="2" type="ORF">DPMN_018206</name>
</gene>
<sequence>MDFIVMAEKARNYNSVWCTSQVTRLVVSSAHTRSLGSRCRAHPRSQDSRSLGSRCRVHTPGHKTRGHKTRGDACIPQVTWLEVSRASQVTRLEVSRAPQVTRLKDPKCVLGFQCLPQEFVQAPRGGFGTGVPSRR</sequence>
<reference evidence="2" key="2">
    <citation type="submission" date="2020-11" db="EMBL/GenBank/DDBJ databases">
        <authorList>
            <person name="McCartney M.A."/>
            <person name="Auch B."/>
            <person name="Kono T."/>
            <person name="Mallez S."/>
            <person name="Becker A."/>
            <person name="Gohl D.M."/>
            <person name="Silverstein K.A.T."/>
            <person name="Koren S."/>
            <person name="Bechman K.B."/>
            <person name="Herman A."/>
            <person name="Abrahante J.E."/>
            <person name="Garbe J."/>
        </authorList>
    </citation>
    <scope>NUCLEOTIDE SEQUENCE</scope>
    <source>
        <strain evidence="2">Duluth1</strain>
        <tissue evidence="2">Whole animal</tissue>
    </source>
</reference>
<evidence type="ECO:0000313" key="2">
    <source>
        <dbReference type="EMBL" id="KAH3894049.1"/>
    </source>
</evidence>
<dbReference type="EMBL" id="JAIWYP010000001">
    <property type="protein sequence ID" value="KAH3894049.1"/>
    <property type="molecule type" value="Genomic_DNA"/>
</dbReference>
<protein>
    <submittedName>
        <fullName evidence="2">Uncharacterized protein</fullName>
    </submittedName>
</protein>
<accession>A0A9D4NIB0</accession>
<dbReference type="AlphaFoldDB" id="A0A9D4NIB0"/>
<proteinExistence type="predicted"/>
<organism evidence="2 3">
    <name type="scientific">Dreissena polymorpha</name>
    <name type="common">Zebra mussel</name>
    <name type="synonym">Mytilus polymorpha</name>
    <dbReference type="NCBI Taxonomy" id="45954"/>
    <lineage>
        <taxon>Eukaryota</taxon>
        <taxon>Metazoa</taxon>
        <taxon>Spiralia</taxon>
        <taxon>Lophotrochozoa</taxon>
        <taxon>Mollusca</taxon>
        <taxon>Bivalvia</taxon>
        <taxon>Autobranchia</taxon>
        <taxon>Heteroconchia</taxon>
        <taxon>Euheterodonta</taxon>
        <taxon>Imparidentia</taxon>
        <taxon>Neoheterodontei</taxon>
        <taxon>Myida</taxon>
        <taxon>Dreissenoidea</taxon>
        <taxon>Dreissenidae</taxon>
        <taxon>Dreissena</taxon>
    </lineage>
</organism>
<comment type="caution">
    <text evidence="2">The sequence shown here is derived from an EMBL/GenBank/DDBJ whole genome shotgun (WGS) entry which is preliminary data.</text>
</comment>
<name>A0A9D4NIB0_DREPO</name>
<feature type="compositionally biased region" description="Basic residues" evidence="1">
    <location>
        <begin position="55"/>
        <end position="68"/>
    </location>
</feature>
<feature type="region of interest" description="Disordered" evidence="1">
    <location>
        <begin position="37"/>
        <end position="70"/>
    </location>
</feature>
<evidence type="ECO:0000313" key="3">
    <source>
        <dbReference type="Proteomes" id="UP000828390"/>
    </source>
</evidence>
<keyword evidence="3" id="KW-1185">Reference proteome</keyword>
<dbReference type="Proteomes" id="UP000828390">
    <property type="component" value="Unassembled WGS sequence"/>
</dbReference>
<evidence type="ECO:0000256" key="1">
    <source>
        <dbReference type="SAM" id="MobiDB-lite"/>
    </source>
</evidence>
<reference evidence="2" key="1">
    <citation type="journal article" date="2019" name="bioRxiv">
        <title>The Genome of the Zebra Mussel, Dreissena polymorpha: A Resource for Invasive Species Research.</title>
        <authorList>
            <person name="McCartney M.A."/>
            <person name="Auch B."/>
            <person name="Kono T."/>
            <person name="Mallez S."/>
            <person name="Zhang Y."/>
            <person name="Obille A."/>
            <person name="Becker A."/>
            <person name="Abrahante J.E."/>
            <person name="Garbe J."/>
            <person name="Badalamenti J.P."/>
            <person name="Herman A."/>
            <person name="Mangelson H."/>
            <person name="Liachko I."/>
            <person name="Sullivan S."/>
            <person name="Sone E.D."/>
            <person name="Koren S."/>
            <person name="Silverstein K.A.T."/>
            <person name="Beckman K.B."/>
            <person name="Gohl D.M."/>
        </authorList>
    </citation>
    <scope>NUCLEOTIDE SEQUENCE</scope>
    <source>
        <strain evidence="2">Duluth1</strain>
        <tissue evidence="2">Whole animal</tissue>
    </source>
</reference>